<evidence type="ECO:0000313" key="2">
    <source>
        <dbReference type="EMBL" id="REE78558.1"/>
    </source>
</evidence>
<dbReference type="EMBL" id="QTTN01000026">
    <property type="protein sequence ID" value="REE78558.1"/>
    <property type="molecule type" value="Genomic_DNA"/>
</dbReference>
<reference evidence="2 3" key="1">
    <citation type="submission" date="2018-08" db="EMBL/GenBank/DDBJ databases">
        <title>Genomic Encyclopedia of Type Strains, Phase III (KMG-III): the genomes of soil and plant-associated and newly described type strains.</title>
        <authorList>
            <person name="Whitman W."/>
        </authorList>
    </citation>
    <scope>NUCLEOTIDE SEQUENCE [LARGE SCALE GENOMIC DNA]</scope>
    <source>
        <strain evidence="2 3">CGMCC 1.10966</strain>
    </source>
</reference>
<accession>A0A3D9RHG8</accession>
<proteinExistence type="predicted"/>
<dbReference type="AlphaFoldDB" id="A0A3D9RHG8"/>
<dbReference type="Pfam" id="PF07833">
    <property type="entry name" value="Cu_amine_oxidN1"/>
    <property type="match status" value="1"/>
</dbReference>
<dbReference type="Proteomes" id="UP000256304">
    <property type="component" value="Unassembled WGS sequence"/>
</dbReference>
<evidence type="ECO:0000259" key="1">
    <source>
        <dbReference type="Pfam" id="PF07833"/>
    </source>
</evidence>
<dbReference type="InterPro" id="IPR036582">
    <property type="entry name" value="Mao_N_sf"/>
</dbReference>
<organism evidence="2 3">
    <name type="scientific">Paenibacillus taihuensis</name>
    <dbReference type="NCBI Taxonomy" id="1156355"/>
    <lineage>
        <taxon>Bacteria</taxon>
        <taxon>Bacillati</taxon>
        <taxon>Bacillota</taxon>
        <taxon>Bacilli</taxon>
        <taxon>Bacillales</taxon>
        <taxon>Paenibacillaceae</taxon>
        <taxon>Paenibacillus</taxon>
    </lineage>
</organism>
<sequence>MRCRFQEVAAAGPNDITYVNKDNRVMVPLTEGLMNKFGIEYVLSDDAVTVKSKGLEYTYRVGFDSVVCDEKLRFMDTVLEQHDGITYIPAQQVAEIIGATVSWDNEIKKLSVRLNG</sequence>
<feature type="domain" description="Copper amine oxidase-like N-terminal" evidence="1">
    <location>
        <begin position="19"/>
        <end position="111"/>
    </location>
</feature>
<keyword evidence="3" id="KW-1185">Reference proteome</keyword>
<comment type="caution">
    <text evidence="2">The sequence shown here is derived from an EMBL/GenBank/DDBJ whole genome shotgun (WGS) entry which is preliminary data.</text>
</comment>
<evidence type="ECO:0000313" key="3">
    <source>
        <dbReference type="Proteomes" id="UP000256304"/>
    </source>
</evidence>
<dbReference type="SUPFAM" id="SSF55383">
    <property type="entry name" value="Copper amine oxidase, domain N"/>
    <property type="match status" value="1"/>
</dbReference>
<gene>
    <name evidence="2" type="ORF">A8990_12632</name>
</gene>
<protein>
    <submittedName>
        <fullName evidence="2">Copper amine oxidase-like protein</fullName>
    </submittedName>
</protein>
<dbReference type="InterPro" id="IPR012854">
    <property type="entry name" value="Cu_amine_oxidase-like_N"/>
</dbReference>
<name>A0A3D9RHG8_9BACL</name>